<dbReference type="InterPro" id="IPR021779">
    <property type="entry name" value="DUF3344"/>
</dbReference>
<evidence type="ECO:0000259" key="1">
    <source>
        <dbReference type="Pfam" id="PF07705"/>
    </source>
</evidence>
<feature type="domain" description="Transcobalamin-like C-terminal" evidence="3">
    <location>
        <begin position="585"/>
        <end position="653"/>
    </location>
</feature>
<accession>A0A7G9ZDE7</accession>
<dbReference type="Pfam" id="PF14478">
    <property type="entry name" value="DUF4430"/>
    <property type="match status" value="1"/>
</dbReference>
<feature type="domain" description="CARDB" evidence="1">
    <location>
        <begin position="333"/>
        <end position="423"/>
    </location>
</feature>
<dbReference type="AlphaFoldDB" id="A0A7G9ZDE7"/>
<dbReference type="Pfam" id="PF11824">
    <property type="entry name" value="DUF3344"/>
    <property type="match status" value="1"/>
</dbReference>
<evidence type="ECO:0000259" key="2">
    <source>
        <dbReference type="Pfam" id="PF11824"/>
    </source>
</evidence>
<proteinExistence type="predicted"/>
<evidence type="ECO:0000259" key="3">
    <source>
        <dbReference type="Pfam" id="PF14478"/>
    </source>
</evidence>
<name>A0A7G9ZDE7_9EURY</name>
<dbReference type="EMBL" id="MT631719">
    <property type="protein sequence ID" value="QNO58281.1"/>
    <property type="molecule type" value="Genomic_DNA"/>
</dbReference>
<reference evidence="4" key="1">
    <citation type="submission" date="2020-06" db="EMBL/GenBank/DDBJ databases">
        <title>Unique genomic features of the anaerobic methanotrophic archaea.</title>
        <authorList>
            <person name="Chadwick G.L."/>
            <person name="Skennerton C.T."/>
            <person name="Laso-Perez R."/>
            <person name="Leu A.O."/>
            <person name="Speth D.R."/>
            <person name="Yu H."/>
            <person name="Morgan-Lang C."/>
            <person name="Hatzenpichler R."/>
            <person name="Goudeau D."/>
            <person name="Malmstrom R."/>
            <person name="Brazelton W.J."/>
            <person name="Woyke T."/>
            <person name="Hallam S.J."/>
            <person name="Tyson G.W."/>
            <person name="Wegener G."/>
            <person name="Boetius A."/>
            <person name="Orphan V."/>
        </authorList>
    </citation>
    <scope>NUCLEOTIDE SEQUENCE</scope>
</reference>
<organism evidence="4">
    <name type="scientific">Candidatus Methanophaga sp. ANME-1 ERB7</name>
    <dbReference type="NCBI Taxonomy" id="2759913"/>
    <lineage>
        <taxon>Archaea</taxon>
        <taxon>Methanobacteriati</taxon>
        <taxon>Methanobacteriota</taxon>
        <taxon>Stenosarchaea group</taxon>
        <taxon>Methanomicrobia</taxon>
        <taxon>Candidatus Methanophagales</taxon>
        <taxon>Candidatus Methanophagaceae</taxon>
        <taxon>Candidatus Methanophaga</taxon>
    </lineage>
</organism>
<dbReference type="PROSITE" id="PS51257">
    <property type="entry name" value="PROKAR_LIPOPROTEIN"/>
    <property type="match status" value="1"/>
</dbReference>
<dbReference type="InterPro" id="IPR027954">
    <property type="entry name" value="Transcobalamin-like_C"/>
</dbReference>
<dbReference type="Pfam" id="PF07705">
    <property type="entry name" value="CARDB"/>
    <property type="match status" value="2"/>
</dbReference>
<dbReference type="InterPro" id="IPR013783">
    <property type="entry name" value="Ig-like_fold"/>
</dbReference>
<feature type="domain" description="DUF3344" evidence="2">
    <location>
        <begin position="47"/>
        <end position="311"/>
    </location>
</feature>
<gene>
    <name evidence="4" type="ORF">BFNMBJLP_00015</name>
</gene>
<evidence type="ECO:0008006" key="5">
    <source>
        <dbReference type="Google" id="ProtNLM"/>
    </source>
</evidence>
<evidence type="ECO:0000313" key="4">
    <source>
        <dbReference type="EMBL" id="QNO58281.1"/>
    </source>
</evidence>
<dbReference type="Gene3D" id="2.60.40.10">
    <property type="entry name" value="Immunoglobulins"/>
    <property type="match status" value="2"/>
</dbReference>
<sequence length="851" mass="94611">MKKKGLTAVVTITVFACLLLCASALACYNWYGFPMQGEEHPLYHNGTVANGTVIGGVYVDAGHGLTGKGPITGELYTQVFNVPAYDTVRFAHLYVHVWGGTENYHGWLNTSFTGHGLGNITLLGHDDVGSECDEQVWSCGHGTYVVWYDVIDFVTPGTINATAVTGKISSGFDGRVGMIELIVVYEKEGMDETRYWVVQGHEALIYATSGYPAKDYGYAYFKGTINPDDWPNAVFYSTWLTGDMYDTDTLWFNDIMLCEGCTNYEQGNYFDFKIIEVKNASVDYLNTSNNYAKYWRDGDSYVHWLNPVLVLSRESKPDLMVEKIEEPFLPYYNYTLAVVANHTYNLNATVKNIGTGTATESNVTLHADTTLIGTLPIPRLDAGASKEVQFTWTPTDSGTYTLEVTADAFNEVNETDEANNILSKNIEVLAEGQADLVISPTDITFLPSFAWHTANNRTTIQVNVMNNGTKDASNFDVSLSVNSVQENNTVISIDAKAIKETSFEYDAAKGGPYAVKVVLDAEGEVKESNETNNEAAKSFTVIEVRLRDTHHYGDTSTYNGKASDFTDVEMFDVVKLVPGNTTPWDVINSVAYVKNPYLAAGTTFVYGIDGLDQDMAEKIYWYLYMNGRYVPNNILCGGYPLTDGDTMHWDFQKQIYGATESFTPPCTVQSYNDLYPEPFTHGYWGTEWNTTIVYPAESPEYLNIANNISNKLVSSGVPDEKIDIDTDSNVTSSEKRKTNNLILLGKYTENDIISDPAYGINSYHEYFGMVVYFDAGKMIDDYDDAEYDCGGVVEAFDNPYDNGELGMYYSWNVPGPVIFLASGVTDSDAKAAAELLINRTEELDRFWILSN</sequence>
<feature type="domain" description="CARDB" evidence="1">
    <location>
        <begin position="452"/>
        <end position="536"/>
    </location>
</feature>
<dbReference type="InterPro" id="IPR011635">
    <property type="entry name" value="CARDB"/>
</dbReference>
<dbReference type="Gene3D" id="2.170.130.30">
    <property type="match status" value="1"/>
</dbReference>
<protein>
    <recommendedName>
        <fullName evidence="5">CARDB domain-containing protein</fullName>
    </recommendedName>
</protein>